<name>M1PWY7_9ZZZZ</name>
<dbReference type="InterPro" id="IPR030925">
    <property type="entry name" value="T2SS_GspN_Lepto"/>
</dbReference>
<evidence type="ECO:0000313" key="2">
    <source>
        <dbReference type="EMBL" id="AGF93674.1"/>
    </source>
</evidence>
<evidence type="ECO:0008006" key="3">
    <source>
        <dbReference type="Google" id="ProtNLM"/>
    </source>
</evidence>
<keyword evidence="1" id="KW-0472">Membrane</keyword>
<gene>
    <name evidence="2" type="ORF">FLSS-16_0015</name>
</gene>
<dbReference type="NCBIfam" id="TIGR04411">
    <property type="entry name" value="T2SS_GspN_Lepto"/>
    <property type="match status" value="1"/>
</dbReference>
<accession>M1PWY7</accession>
<protein>
    <recommendedName>
        <fullName evidence="3">AsmA domain-containing protein</fullName>
    </recommendedName>
</protein>
<proteinExistence type="predicted"/>
<evidence type="ECO:0000256" key="1">
    <source>
        <dbReference type="SAM" id="Phobius"/>
    </source>
</evidence>
<keyword evidence="1" id="KW-1133">Transmembrane helix</keyword>
<keyword evidence="1" id="KW-0812">Transmembrane</keyword>
<reference evidence="2" key="1">
    <citation type="journal article" date="2013" name="Syst. Appl. Microbiol.">
        <title>New insights into the archaeal diversity of a hypersaline microbial mat obtained by a metagenomic approach.</title>
        <authorList>
            <person name="Lopez-Lopez A."/>
            <person name="Richter M."/>
            <person name="Pena A."/>
            <person name="Tamames J."/>
            <person name="Rossello-Mora R."/>
        </authorList>
    </citation>
    <scope>NUCLEOTIDE SEQUENCE</scope>
</reference>
<sequence length="289" mass="32917">MKKRYFLEILGYIAFALLVFIFVCTANFPYAALEERIETTVAQRSDQRIDINGLDYNFPLGVYIQRLNIKPDSKYLDEPTEISNCNINMDLFHLITGSAKTNFSLQLLNGSMQGILDLDSLFQPSKYDLNLDWKQLALKDNPLNYNRNRVKSLQGFCSGEIKLRGDLNKPLQSTGEGNMKIREVGLQLAVPPLPQQDFKDFQGNCDWQLKNRKFYIGNCNLQGKGIQGNTDGNLRLRTPLARSNMDLTGEIRFTESDPKIYSLAQKYMGTNKLNFQLKGSLNNPAYSLN</sequence>
<dbReference type="EMBL" id="JX684102">
    <property type="protein sequence ID" value="AGF93674.1"/>
    <property type="molecule type" value="Genomic_DNA"/>
</dbReference>
<dbReference type="AlphaFoldDB" id="M1PWY7"/>
<feature type="transmembrane region" description="Helical" evidence="1">
    <location>
        <begin position="12"/>
        <end position="33"/>
    </location>
</feature>
<organism evidence="2">
    <name type="scientific">uncultured organism</name>
    <dbReference type="NCBI Taxonomy" id="155900"/>
    <lineage>
        <taxon>unclassified sequences</taxon>
        <taxon>environmental samples</taxon>
    </lineage>
</organism>